<gene>
    <name evidence="2" type="ORF">D1869_07985</name>
    <name evidence="1" type="ORF">HNQ62_000132</name>
</gene>
<dbReference type="Proteomes" id="UP000427373">
    <property type="component" value="Chromosome"/>
</dbReference>
<dbReference type="EMBL" id="JACHFY010000001">
    <property type="protein sequence ID" value="MBB5252414.1"/>
    <property type="molecule type" value="Genomic_DNA"/>
</dbReference>
<accession>A0A650CGW5</accession>
<keyword evidence="3" id="KW-1185">Reference proteome</keyword>
<dbReference type="KEGG" id="soh:D1869_07985"/>
<dbReference type="GeneID" id="95642359"/>
<protein>
    <submittedName>
        <fullName evidence="2">Uncharacterized protein</fullName>
    </submittedName>
</protein>
<evidence type="ECO:0000313" key="1">
    <source>
        <dbReference type="EMBL" id="MBB5252414.1"/>
    </source>
</evidence>
<organism evidence="2 3">
    <name type="scientific">Sulfurisphaera ohwakuensis</name>
    <dbReference type="NCBI Taxonomy" id="69656"/>
    <lineage>
        <taxon>Archaea</taxon>
        <taxon>Thermoproteota</taxon>
        <taxon>Thermoprotei</taxon>
        <taxon>Sulfolobales</taxon>
        <taxon>Sulfolobaceae</taxon>
        <taxon>Sulfurisphaera</taxon>
    </lineage>
</organism>
<evidence type="ECO:0000313" key="3">
    <source>
        <dbReference type="Proteomes" id="UP000427373"/>
    </source>
</evidence>
<reference evidence="1 4" key="2">
    <citation type="submission" date="2020-08" db="EMBL/GenBank/DDBJ databases">
        <title>Genomic Encyclopedia of Type Strains, Phase IV (KMG-IV): sequencing the most valuable type-strain genomes for metagenomic binning, comparative biology and taxonomic classification.</title>
        <authorList>
            <person name="Goeker M."/>
        </authorList>
    </citation>
    <scope>NUCLEOTIDE SEQUENCE [LARGE SCALE GENOMIC DNA]</scope>
    <source>
        <strain evidence="1 4">DSM 12421</strain>
    </source>
</reference>
<sequence length="64" mass="7315">MSQVNQTQQNKTIITVLKCLKCSYSVERQFREGDFVLKIDGTCPNDGSPLYIWGIYAKSVNEKK</sequence>
<dbReference type="AlphaFoldDB" id="A0A650CGW5"/>
<dbReference type="Proteomes" id="UP000582213">
    <property type="component" value="Unassembled WGS sequence"/>
</dbReference>
<evidence type="ECO:0000313" key="4">
    <source>
        <dbReference type="Proteomes" id="UP000582213"/>
    </source>
</evidence>
<dbReference type="OrthoDB" id="1011at2157"/>
<reference evidence="2 3" key="1">
    <citation type="submission" date="2019-10" db="EMBL/GenBank/DDBJ databases">
        <title>Genome Sequences from Six Type Strain Members of the Archaeal Family Sulfolobaceae: Acidianus ambivalens, Acidianus infernus, Metallosphaera prunae, Stygiolobus azoricus, Sulfolobus metallicus, and Sulfurisphaera ohwakuensis.</title>
        <authorList>
            <person name="Counts J.A."/>
            <person name="Kelly R.M."/>
        </authorList>
    </citation>
    <scope>NUCLEOTIDE SEQUENCE [LARGE SCALE GENOMIC DNA]</scope>
    <source>
        <strain evidence="2 3">TA-1</strain>
    </source>
</reference>
<proteinExistence type="predicted"/>
<name>A0A650CGW5_SULOH</name>
<dbReference type="EMBL" id="CP045484">
    <property type="protein sequence ID" value="QGR17131.1"/>
    <property type="molecule type" value="Genomic_DNA"/>
</dbReference>
<evidence type="ECO:0000313" key="2">
    <source>
        <dbReference type="EMBL" id="QGR17131.1"/>
    </source>
</evidence>
<dbReference type="RefSeq" id="WP_156014635.1">
    <property type="nucleotide sequence ID" value="NZ_AP031374.1"/>
</dbReference>